<dbReference type="AlphaFoldDB" id="A0A6A6HMU2"/>
<dbReference type="Proteomes" id="UP000800092">
    <property type="component" value="Unassembled WGS sequence"/>
</dbReference>
<proteinExistence type="predicted"/>
<keyword evidence="2" id="KW-1185">Reference proteome</keyword>
<dbReference type="EMBL" id="ML991773">
    <property type="protein sequence ID" value="KAF2239128.1"/>
    <property type="molecule type" value="Genomic_DNA"/>
</dbReference>
<evidence type="ECO:0000313" key="1">
    <source>
        <dbReference type="EMBL" id="KAF2239128.1"/>
    </source>
</evidence>
<protein>
    <submittedName>
        <fullName evidence="1">Uncharacterized protein</fullName>
    </submittedName>
</protein>
<gene>
    <name evidence="1" type="ORF">EV356DRAFT_164285</name>
</gene>
<organism evidence="1 2">
    <name type="scientific">Viridothelium virens</name>
    <name type="common">Speckled blister lichen</name>
    <name type="synonym">Trypethelium virens</name>
    <dbReference type="NCBI Taxonomy" id="1048519"/>
    <lineage>
        <taxon>Eukaryota</taxon>
        <taxon>Fungi</taxon>
        <taxon>Dikarya</taxon>
        <taxon>Ascomycota</taxon>
        <taxon>Pezizomycotina</taxon>
        <taxon>Dothideomycetes</taxon>
        <taxon>Dothideomycetes incertae sedis</taxon>
        <taxon>Trypetheliales</taxon>
        <taxon>Trypetheliaceae</taxon>
        <taxon>Viridothelium</taxon>
    </lineage>
</organism>
<sequence length="63" mass="6707">MKLSVAGTSSATIISNIYASTDYCSSLGTISSSNLPYGDWGVPQQVIDTMLPQFNCYDHVGPC</sequence>
<name>A0A6A6HMU2_VIRVR</name>
<reference evidence="1" key="1">
    <citation type="journal article" date="2020" name="Stud. Mycol.">
        <title>101 Dothideomycetes genomes: a test case for predicting lifestyles and emergence of pathogens.</title>
        <authorList>
            <person name="Haridas S."/>
            <person name="Albert R."/>
            <person name="Binder M."/>
            <person name="Bloem J."/>
            <person name="Labutti K."/>
            <person name="Salamov A."/>
            <person name="Andreopoulos B."/>
            <person name="Baker S."/>
            <person name="Barry K."/>
            <person name="Bills G."/>
            <person name="Bluhm B."/>
            <person name="Cannon C."/>
            <person name="Castanera R."/>
            <person name="Culley D."/>
            <person name="Daum C."/>
            <person name="Ezra D."/>
            <person name="Gonzalez J."/>
            <person name="Henrissat B."/>
            <person name="Kuo A."/>
            <person name="Liang C."/>
            <person name="Lipzen A."/>
            <person name="Lutzoni F."/>
            <person name="Magnuson J."/>
            <person name="Mondo S."/>
            <person name="Nolan M."/>
            <person name="Ohm R."/>
            <person name="Pangilinan J."/>
            <person name="Park H.-J."/>
            <person name="Ramirez L."/>
            <person name="Alfaro M."/>
            <person name="Sun H."/>
            <person name="Tritt A."/>
            <person name="Yoshinaga Y."/>
            <person name="Zwiers L.-H."/>
            <person name="Turgeon B."/>
            <person name="Goodwin S."/>
            <person name="Spatafora J."/>
            <person name="Crous P."/>
            <person name="Grigoriev I."/>
        </authorList>
    </citation>
    <scope>NUCLEOTIDE SEQUENCE</scope>
    <source>
        <strain evidence="1">Tuck. ex Michener</strain>
    </source>
</reference>
<evidence type="ECO:0000313" key="2">
    <source>
        <dbReference type="Proteomes" id="UP000800092"/>
    </source>
</evidence>
<accession>A0A6A6HMU2</accession>